<sequence length="265" mass="30095">MVLPDSCEQSTFNIARSRRNLKMLLEYDGTDFAGWQRQPQNLHQKTIQGEIESVLCRVLQEPVELIAAGRTDAGVHAKAQVANFLTENSLSISRLKHALNGLLPSQIKIIEIEDAPENFNARFDAKSRTYRYFLLTRYSALLSRFTGIYRYDFDARAMNACCQEILGQHDFTSFSKAGSQTKTRICTIEKARWYQRKNGLMLEIRANRFLHSMVRLLVGTMIKVGNGELSVQDFDAIFSAKDVCLAATSAQPQGLFLWHVEYKSA</sequence>
<dbReference type="InterPro" id="IPR020097">
    <property type="entry name" value="PsdUridine_synth_TruA_a/b_dom"/>
</dbReference>
<evidence type="ECO:0000313" key="9">
    <source>
        <dbReference type="EMBL" id="ACF12916.1"/>
    </source>
</evidence>
<feature type="domain" description="Pseudouridine synthase I TruA alpha/beta" evidence="8">
    <location>
        <begin position="26"/>
        <end position="124"/>
    </location>
</feature>
<dbReference type="HAMAP" id="MF_00171">
    <property type="entry name" value="TruA"/>
    <property type="match status" value="1"/>
</dbReference>
<dbReference type="InterPro" id="IPR020095">
    <property type="entry name" value="PsdUridine_synth_TruA_C"/>
</dbReference>
<evidence type="ECO:0000313" key="10">
    <source>
        <dbReference type="Proteomes" id="UP000001208"/>
    </source>
</evidence>
<evidence type="ECO:0000256" key="3">
    <source>
        <dbReference type="ARBA" id="ARBA00023235"/>
    </source>
</evidence>
<dbReference type="PANTHER" id="PTHR11142:SF0">
    <property type="entry name" value="TRNA PSEUDOURIDINE SYNTHASE-LIKE 1"/>
    <property type="match status" value="1"/>
</dbReference>
<comment type="catalytic activity">
    <reaction evidence="4 7">
        <text>uridine(38/39/40) in tRNA = pseudouridine(38/39/40) in tRNA</text>
        <dbReference type="Rhea" id="RHEA:22376"/>
        <dbReference type="Rhea" id="RHEA-COMP:10085"/>
        <dbReference type="Rhea" id="RHEA-COMP:10087"/>
        <dbReference type="ChEBI" id="CHEBI:65314"/>
        <dbReference type="ChEBI" id="CHEBI:65315"/>
        <dbReference type="EC" id="5.4.99.12"/>
    </reaction>
</comment>
<dbReference type="InterPro" id="IPR020094">
    <property type="entry name" value="TruA/RsuA/RluB/E/F_N"/>
</dbReference>
<gene>
    <name evidence="4" type="primary">truA</name>
    <name evidence="9" type="ordered locus">Ctha_0445</name>
</gene>
<dbReference type="InterPro" id="IPR020103">
    <property type="entry name" value="PsdUridine_synth_cat_dom_sf"/>
</dbReference>
<keyword evidence="2 4" id="KW-0819">tRNA processing</keyword>
<dbReference type="PIRSF" id="PIRSF001430">
    <property type="entry name" value="tRNA_psdUrid_synth"/>
    <property type="match status" value="1"/>
</dbReference>
<dbReference type="NCBIfam" id="TIGR00071">
    <property type="entry name" value="hisT_truA"/>
    <property type="match status" value="1"/>
</dbReference>
<dbReference type="OrthoDB" id="9811823at2"/>
<dbReference type="GO" id="GO:0031119">
    <property type="term" value="P:tRNA pseudouridine synthesis"/>
    <property type="evidence" value="ECO:0007669"/>
    <property type="project" value="UniProtKB-UniRule"/>
</dbReference>
<dbReference type="Gene3D" id="3.30.70.660">
    <property type="entry name" value="Pseudouridine synthase I, catalytic domain, C-terminal subdomain"/>
    <property type="match status" value="1"/>
</dbReference>
<comment type="similarity">
    <text evidence="1 4 7">Belongs to the tRNA pseudouridine synthase TruA family.</text>
</comment>
<dbReference type="eggNOG" id="COG0101">
    <property type="taxonomic scope" value="Bacteria"/>
</dbReference>
<evidence type="ECO:0000256" key="5">
    <source>
        <dbReference type="PIRSR" id="PIRSR001430-1"/>
    </source>
</evidence>
<protein>
    <recommendedName>
        <fullName evidence="4">tRNA pseudouridine synthase A</fullName>
        <ecNumber evidence="4">5.4.99.12</ecNumber>
    </recommendedName>
    <alternativeName>
        <fullName evidence="4">tRNA pseudouridine(38-40) synthase</fullName>
    </alternativeName>
    <alternativeName>
        <fullName evidence="4">tRNA pseudouridylate synthase I</fullName>
    </alternativeName>
    <alternativeName>
        <fullName evidence="4">tRNA-uridine isomerase I</fullName>
    </alternativeName>
</protein>
<reference evidence="9 10" key="1">
    <citation type="submission" date="2008-06" db="EMBL/GenBank/DDBJ databases">
        <title>Complete sequence of Chloroherpeton thalassium ATCC 35110.</title>
        <authorList>
            <consortium name="US DOE Joint Genome Institute"/>
            <person name="Lucas S."/>
            <person name="Copeland A."/>
            <person name="Lapidus A."/>
            <person name="Glavina del Rio T."/>
            <person name="Dalin E."/>
            <person name="Tice H."/>
            <person name="Bruce D."/>
            <person name="Goodwin L."/>
            <person name="Pitluck S."/>
            <person name="Schmutz J."/>
            <person name="Larimer F."/>
            <person name="Land M."/>
            <person name="Hauser L."/>
            <person name="Kyrpides N."/>
            <person name="Mikhailova N."/>
            <person name="Liu Z."/>
            <person name="Li T."/>
            <person name="Zhao F."/>
            <person name="Overmann J."/>
            <person name="Bryant D.A."/>
            <person name="Richardson P."/>
        </authorList>
    </citation>
    <scope>NUCLEOTIDE SEQUENCE [LARGE SCALE GENOMIC DNA]</scope>
    <source>
        <strain evidence="10">ATCC 35110 / GB-78</strain>
    </source>
</reference>
<keyword evidence="10" id="KW-1185">Reference proteome</keyword>
<dbReference type="FunFam" id="3.30.70.580:FF:000001">
    <property type="entry name" value="tRNA pseudouridine synthase A"/>
    <property type="match status" value="1"/>
</dbReference>
<feature type="active site" description="Nucleophile" evidence="4 5">
    <location>
        <position position="72"/>
    </location>
</feature>
<comment type="function">
    <text evidence="4">Formation of pseudouridine at positions 38, 39 and 40 in the anticodon stem and loop of transfer RNAs.</text>
</comment>
<evidence type="ECO:0000256" key="6">
    <source>
        <dbReference type="PIRSR" id="PIRSR001430-2"/>
    </source>
</evidence>
<dbReference type="RefSeq" id="WP_012499000.1">
    <property type="nucleotide sequence ID" value="NC_011026.1"/>
</dbReference>
<dbReference type="EC" id="5.4.99.12" evidence="4"/>
<proteinExistence type="inferred from homology"/>
<accession>B3QUL0</accession>
<dbReference type="EMBL" id="CP001100">
    <property type="protein sequence ID" value="ACF12916.1"/>
    <property type="molecule type" value="Genomic_DNA"/>
</dbReference>
<comment type="subunit">
    <text evidence="4">Homodimer.</text>
</comment>
<feature type="binding site" evidence="4 6">
    <location>
        <position position="130"/>
    </location>
    <ligand>
        <name>substrate</name>
    </ligand>
</feature>
<feature type="domain" description="Pseudouridine synthase I TruA alpha/beta" evidence="8">
    <location>
        <begin position="162"/>
        <end position="262"/>
    </location>
</feature>
<dbReference type="GO" id="GO:0160147">
    <property type="term" value="F:tRNA pseudouridine(38-40) synthase activity"/>
    <property type="evidence" value="ECO:0007669"/>
    <property type="project" value="UniProtKB-EC"/>
</dbReference>
<dbReference type="STRING" id="517418.Ctha_0445"/>
<dbReference type="Gene3D" id="3.30.70.580">
    <property type="entry name" value="Pseudouridine synthase I, catalytic domain, N-terminal subdomain"/>
    <property type="match status" value="1"/>
</dbReference>
<dbReference type="PANTHER" id="PTHR11142">
    <property type="entry name" value="PSEUDOURIDYLATE SYNTHASE"/>
    <property type="match status" value="1"/>
</dbReference>
<keyword evidence="3 4" id="KW-0413">Isomerase</keyword>
<comment type="caution">
    <text evidence="4">Lacks conserved residue(s) required for the propagation of feature annotation.</text>
</comment>
<dbReference type="CDD" id="cd02570">
    <property type="entry name" value="PseudoU_synth_EcTruA"/>
    <property type="match status" value="1"/>
</dbReference>
<dbReference type="KEGG" id="cts:Ctha_0445"/>
<dbReference type="GO" id="GO:0003723">
    <property type="term" value="F:RNA binding"/>
    <property type="evidence" value="ECO:0007669"/>
    <property type="project" value="InterPro"/>
</dbReference>
<dbReference type="Proteomes" id="UP000001208">
    <property type="component" value="Chromosome"/>
</dbReference>
<evidence type="ECO:0000256" key="7">
    <source>
        <dbReference type="RuleBase" id="RU003792"/>
    </source>
</evidence>
<organism evidence="9 10">
    <name type="scientific">Chloroherpeton thalassium (strain ATCC 35110 / GB-78)</name>
    <dbReference type="NCBI Taxonomy" id="517418"/>
    <lineage>
        <taxon>Bacteria</taxon>
        <taxon>Pseudomonadati</taxon>
        <taxon>Chlorobiota</taxon>
        <taxon>Chlorobiia</taxon>
        <taxon>Chlorobiales</taxon>
        <taxon>Chloroherpetonaceae</taxon>
        <taxon>Chloroherpeton</taxon>
    </lineage>
</organism>
<dbReference type="HOGENOM" id="CLU_014673_0_1_10"/>
<dbReference type="Pfam" id="PF01416">
    <property type="entry name" value="PseudoU_synth_1"/>
    <property type="match status" value="2"/>
</dbReference>
<name>B3QUL0_CHLT3</name>
<dbReference type="AlphaFoldDB" id="B3QUL0"/>
<evidence type="ECO:0000259" key="8">
    <source>
        <dbReference type="Pfam" id="PF01416"/>
    </source>
</evidence>
<evidence type="ECO:0000256" key="2">
    <source>
        <dbReference type="ARBA" id="ARBA00022694"/>
    </source>
</evidence>
<dbReference type="InterPro" id="IPR001406">
    <property type="entry name" value="PsdUridine_synth_TruA"/>
</dbReference>
<evidence type="ECO:0000256" key="1">
    <source>
        <dbReference type="ARBA" id="ARBA00009375"/>
    </source>
</evidence>
<dbReference type="SUPFAM" id="SSF55120">
    <property type="entry name" value="Pseudouridine synthase"/>
    <property type="match status" value="1"/>
</dbReference>
<evidence type="ECO:0000256" key="4">
    <source>
        <dbReference type="HAMAP-Rule" id="MF_00171"/>
    </source>
</evidence>